<evidence type="ECO:0000256" key="4">
    <source>
        <dbReference type="ARBA" id="ARBA00022840"/>
    </source>
</evidence>
<feature type="binding site" evidence="7">
    <location>
        <position position="224"/>
    </location>
    <ligand>
        <name>ATP</name>
        <dbReference type="ChEBI" id="CHEBI:30616"/>
    </ligand>
</feature>
<dbReference type="PROSITE" id="PS50862">
    <property type="entry name" value="AA_TRNA_LIGASE_II"/>
    <property type="match status" value="1"/>
</dbReference>
<evidence type="ECO:0000259" key="8">
    <source>
        <dbReference type="PROSITE" id="PS50862"/>
    </source>
</evidence>
<dbReference type="Gene3D" id="2.40.50.140">
    <property type="entry name" value="Nucleic acid-binding proteins"/>
    <property type="match status" value="1"/>
</dbReference>
<dbReference type="NCBIfam" id="NF001750">
    <property type="entry name" value="PRK00476.1"/>
    <property type="match status" value="1"/>
</dbReference>
<keyword evidence="2 7" id="KW-0436">Ligase</keyword>
<dbReference type="OrthoDB" id="9802326at2"/>
<keyword evidence="7" id="KW-0963">Cytoplasm</keyword>
<dbReference type="InterPro" id="IPR029351">
    <property type="entry name" value="GAD_dom"/>
</dbReference>
<dbReference type="InterPro" id="IPR004115">
    <property type="entry name" value="GAD-like_sf"/>
</dbReference>
<feature type="domain" description="Aminoacyl-transfer RNA synthetases class-II family profile" evidence="8">
    <location>
        <begin position="146"/>
        <end position="549"/>
    </location>
</feature>
<dbReference type="NCBIfam" id="TIGR00459">
    <property type="entry name" value="aspS_bact"/>
    <property type="match status" value="1"/>
</dbReference>
<organism evidence="9 10">
    <name type="scientific">Anaerorhabdus furcosa</name>
    <dbReference type="NCBI Taxonomy" id="118967"/>
    <lineage>
        <taxon>Bacteria</taxon>
        <taxon>Bacillati</taxon>
        <taxon>Bacillota</taxon>
        <taxon>Erysipelotrichia</taxon>
        <taxon>Erysipelotrichales</taxon>
        <taxon>Erysipelotrichaceae</taxon>
        <taxon>Anaerorhabdus</taxon>
    </lineage>
</organism>
<keyword evidence="10" id="KW-1185">Reference proteome</keyword>
<dbReference type="GO" id="GO:0016740">
    <property type="term" value="F:transferase activity"/>
    <property type="evidence" value="ECO:0007669"/>
    <property type="project" value="UniProtKB-ARBA"/>
</dbReference>
<dbReference type="InterPro" id="IPR002312">
    <property type="entry name" value="Asp/Asn-tRNA-synth_IIb"/>
</dbReference>
<dbReference type="PANTHER" id="PTHR22594:SF5">
    <property type="entry name" value="ASPARTATE--TRNA LIGASE, MITOCHONDRIAL"/>
    <property type="match status" value="1"/>
</dbReference>
<keyword evidence="3 7" id="KW-0547">Nucleotide-binding</keyword>
<comment type="catalytic activity">
    <reaction evidence="7">
        <text>tRNA(Asp) + L-aspartate + ATP = L-aspartyl-tRNA(Asp) + AMP + diphosphate</text>
        <dbReference type="Rhea" id="RHEA:19649"/>
        <dbReference type="Rhea" id="RHEA-COMP:9660"/>
        <dbReference type="Rhea" id="RHEA-COMP:9678"/>
        <dbReference type="ChEBI" id="CHEBI:29991"/>
        <dbReference type="ChEBI" id="CHEBI:30616"/>
        <dbReference type="ChEBI" id="CHEBI:33019"/>
        <dbReference type="ChEBI" id="CHEBI:78442"/>
        <dbReference type="ChEBI" id="CHEBI:78516"/>
        <dbReference type="ChEBI" id="CHEBI:456215"/>
        <dbReference type="EC" id="6.1.1.12"/>
    </reaction>
</comment>
<feature type="binding site" evidence="7">
    <location>
        <position position="215"/>
    </location>
    <ligand>
        <name>L-aspartate</name>
        <dbReference type="ChEBI" id="CHEBI:29991"/>
    </ligand>
</feature>
<dbReference type="GO" id="GO:0005524">
    <property type="term" value="F:ATP binding"/>
    <property type="evidence" value="ECO:0007669"/>
    <property type="project" value="UniProtKB-UniRule"/>
</dbReference>
<name>A0A1T4P1C8_9FIRM</name>
<dbReference type="GO" id="GO:0140096">
    <property type="term" value="F:catalytic activity, acting on a protein"/>
    <property type="evidence" value="ECO:0007669"/>
    <property type="project" value="UniProtKB-ARBA"/>
</dbReference>
<dbReference type="Gene3D" id="3.30.930.10">
    <property type="entry name" value="Bira Bifunctional Protein, Domain 2"/>
    <property type="match status" value="1"/>
</dbReference>
<dbReference type="SUPFAM" id="SSF50249">
    <property type="entry name" value="Nucleic acid-binding proteins"/>
    <property type="match status" value="1"/>
</dbReference>
<comment type="similarity">
    <text evidence="1 7">Belongs to the class-II aminoacyl-tRNA synthetase family. Type 1 subfamily.</text>
</comment>
<dbReference type="PANTHER" id="PTHR22594">
    <property type="entry name" value="ASPARTYL/LYSYL-TRNA SYNTHETASE"/>
    <property type="match status" value="1"/>
</dbReference>
<dbReference type="PRINTS" id="PR01042">
    <property type="entry name" value="TRNASYNTHASP"/>
</dbReference>
<dbReference type="HAMAP" id="MF_00044">
    <property type="entry name" value="Asp_tRNA_synth_type1"/>
    <property type="match status" value="1"/>
</dbReference>
<dbReference type="InterPro" id="IPR045864">
    <property type="entry name" value="aa-tRNA-synth_II/BPL/LPL"/>
</dbReference>
<protein>
    <recommendedName>
        <fullName evidence="7">Aspartate--tRNA ligase</fullName>
        <ecNumber evidence="7">6.1.1.12</ecNumber>
    </recommendedName>
    <alternativeName>
        <fullName evidence="7">Aspartyl-tRNA synthetase</fullName>
        <shortName evidence="7">AspRS</shortName>
    </alternativeName>
</protein>
<dbReference type="InterPro" id="IPR047090">
    <property type="entry name" value="AspRS_core"/>
</dbReference>
<dbReference type="GO" id="GO:0005737">
    <property type="term" value="C:cytoplasm"/>
    <property type="evidence" value="ECO:0007669"/>
    <property type="project" value="UniProtKB-SubCell"/>
</dbReference>
<feature type="binding site" evidence="7">
    <location>
        <position position="483"/>
    </location>
    <ligand>
        <name>L-aspartate</name>
        <dbReference type="ChEBI" id="CHEBI:29991"/>
    </ligand>
</feature>
<dbReference type="CDD" id="cd04317">
    <property type="entry name" value="EcAspRS_like_N"/>
    <property type="match status" value="1"/>
</dbReference>
<dbReference type="InterPro" id="IPR004365">
    <property type="entry name" value="NA-bd_OB_tRNA"/>
</dbReference>
<dbReference type="RefSeq" id="WP_078712231.1">
    <property type="nucleotide sequence ID" value="NZ_FUWY01000005.1"/>
</dbReference>
<dbReference type="SUPFAM" id="SSF55261">
    <property type="entry name" value="GAD domain-like"/>
    <property type="match status" value="1"/>
</dbReference>
<dbReference type="Pfam" id="PF01336">
    <property type="entry name" value="tRNA_anti-codon"/>
    <property type="match status" value="1"/>
</dbReference>
<feature type="binding site" evidence="7">
    <location>
        <position position="169"/>
    </location>
    <ligand>
        <name>L-aspartate</name>
        <dbReference type="ChEBI" id="CHEBI:29991"/>
    </ligand>
</feature>
<reference evidence="10" key="1">
    <citation type="submission" date="2017-02" db="EMBL/GenBank/DDBJ databases">
        <authorList>
            <person name="Varghese N."/>
            <person name="Submissions S."/>
        </authorList>
    </citation>
    <scope>NUCLEOTIDE SEQUENCE [LARGE SCALE GENOMIC DNA]</scope>
    <source>
        <strain evidence="10">ATCC 25662</strain>
    </source>
</reference>
<evidence type="ECO:0000256" key="5">
    <source>
        <dbReference type="ARBA" id="ARBA00022917"/>
    </source>
</evidence>
<feature type="region of interest" description="Aspartate" evidence="7">
    <location>
        <begin position="193"/>
        <end position="196"/>
    </location>
</feature>
<proteinExistence type="inferred from homology"/>
<comment type="subunit">
    <text evidence="7">Homodimer.</text>
</comment>
<accession>A0A1T4P1C8</accession>
<keyword evidence="4 7" id="KW-0067">ATP-binding</keyword>
<dbReference type="SUPFAM" id="SSF55681">
    <property type="entry name" value="Class II aaRS and biotin synthetases"/>
    <property type="match status" value="1"/>
</dbReference>
<dbReference type="InterPro" id="IPR047089">
    <property type="entry name" value="Asp-tRNA-ligase_1_N"/>
</dbReference>
<evidence type="ECO:0000256" key="3">
    <source>
        <dbReference type="ARBA" id="ARBA00022741"/>
    </source>
</evidence>
<dbReference type="EC" id="6.1.1.12" evidence="7"/>
<evidence type="ECO:0000256" key="2">
    <source>
        <dbReference type="ARBA" id="ARBA00022598"/>
    </source>
</evidence>
<feature type="binding site" evidence="7">
    <location>
        <position position="442"/>
    </location>
    <ligand>
        <name>L-aspartate</name>
        <dbReference type="ChEBI" id="CHEBI:29991"/>
    </ligand>
</feature>
<dbReference type="InterPro" id="IPR006195">
    <property type="entry name" value="aa-tRNA-synth_II"/>
</dbReference>
<evidence type="ECO:0000256" key="6">
    <source>
        <dbReference type="ARBA" id="ARBA00023146"/>
    </source>
</evidence>
<keyword evidence="6 7" id="KW-0030">Aminoacyl-tRNA synthetase</keyword>
<evidence type="ECO:0000256" key="1">
    <source>
        <dbReference type="ARBA" id="ARBA00006303"/>
    </source>
</evidence>
<comment type="caution">
    <text evidence="7">Lacks conserved residue(s) required for the propagation of feature annotation.</text>
</comment>
<evidence type="ECO:0000256" key="7">
    <source>
        <dbReference type="HAMAP-Rule" id="MF_00044"/>
    </source>
</evidence>
<dbReference type="Pfam" id="PF00152">
    <property type="entry name" value="tRNA-synt_2"/>
    <property type="match status" value="1"/>
</dbReference>
<evidence type="ECO:0000313" key="9">
    <source>
        <dbReference type="EMBL" id="SJZ85076.1"/>
    </source>
</evidence>
<dbReference type="CDD" id="cd00777">
    <property type="entry name" value="AspRS_core"/>
    <property type="match status" value="1"/>
</dbReference>
<dbReference type="Proteomes" id="UP000243297">
    <property type="component" value="Unassembled WGS sequence"/>
</dbReference>
<comment type="subcellular location">
    <subcellularLocation>
        <location evidence="7">Cytoplasm</location>
    </subcellularLocation>
</comment>
<keyword evidence="5 7" id="KW-0648">Protein biosynthesis</keyword>
<gene>
    <name evidence="7" type="primary">aspS</name>
    <name evidence="9" type="ORF">SAMN02745191_1825</name>
</gene>
<evidence type="ECO:0000313" key="10">
    <source>
        <dbReference type="Proteomes" id="UP000243297"/>
    </source>
</evidence>
<dbReference type="GO" id="GO:0003676">
    <property type="term" value="F:nucleic acid binding"/>
    <property type="evidence" value="ECO:0007669"/>
    <property type="project" value="InterPro"/>
</dbReference>
<dbReference type="STRING" id="118967.SAMN02745191_1825"/>
<dbReference type="GO" id="GO:0004815">
    <property type="term" value="F:aspartate-tRNA ligase activity"/>
    <property type="evidence" value="ECO:0007669"/>
    <property type="project" value="UniProtKB-UniRule"/>
</dbReference>
<dbReference type="GO" id="GO:0006422">
    <property type="term" value="P:aspartyl-tRNA aminoacylation"/>
    <property type="evidence" value="ECO:0007669"/>
    <property type="project" value="UniProtKB-UniRule"/>
</dbReference>
<sequence>MKRTHQNGELRLSHANEKVTLVGWVAKRRNLGSLVFIDLRDRSGIVQLVFDETMEESVKDVRNEYVLQVEGIVSERKDKNPKLATGEIEIKVESIKIINTAETTPIIVADETDALEDTRLKYRYLDIRRNQIKNNLILRHEVCLLVRNFLSKLGFVEIETPILCKSTPEGARDYLVPSRISNGKFYALPQSPQLYKQLLMVGGMERYFQIARCFRDEDLRADRQPEFTQIDIEMSFVDEEDVWSVVESLMREIFTQVKGVNLPEFKRLTYVECMSRYGSDKPDTRFGLELNDVTEVFKNTSFEIFKNIIDAKGIINAICLKNGGDKFSRKDLDKLQDYAKVYGAKALSYLKYSNQELSGSIAKVVSDDEKAELIRKFELAENDLLLFIADKKKVAQTALGALRTKLGHDLGLIDESLYNFLWVTNFPMFEYNEEENRYVAAHHPFTSPNLEDVDKLMSNQENCYSRAYDLVLNGYELLSGSIRIHDQKVQAKVFEAIGMSQEEAKDKFGWFIEAFKYGTPPHGGVGIGLERLIMILSGTDNIRDVVAFPKTASASDLMSEAPNSVDEKQLKELGIKLNK</sequence>
<dbReference type="InterPro" id="IPR004524">
    <property type="entry name" value="Asp-tRNA-ligase_1"/>
</dbReference>
<dbReference type="InterPro" id="IPR004364">
    <property type="entry name" value="Aa-tRNA-synt_II"/>
</dbReference>
<dbReference type="InterPro" id="IPR012340">
    <property type="entry name" value="NA-bd_OB-fold"/>
</dbReference>
<feature type="binding site" evidence="7">
    <location>
        <begin position="215"/>
        <end position="217"/>
    </location>
    <ligand>
        <name>ATP</name>
        <dbReference type="ChEBI" id="CHEBI:30616"/>
    </ligand>
</feature>
<feature type="binding site" evidence="7">
    <location>
        <begin position="528"/>
        <end position="531"/>
    </location>
    <ligand>
        <name>ATP</name>
        <dbReference type="ChEBI" id="CHEBI:30616"/>
    </ligand>
</feature>
<dbReference type="Gene3D" id="3.30.1360.30">
    <property type="entry name" value="GAD-like domain"/>
    <property type="match status" value="1"/>
</dbReference>
<dbReference type="AlphaFoldDB" id="A0A1T4P1C8"/>
<feature type="binding site" evidence="7">
    <location>
        <position position="476"/>
    </location>
    <ligand>
        <name>ATP</name>
        <dbReference type="ChEBI" id="CHEBI:30616"/>
    </ligand>
</feature>
<dbReference type="Pfam" id="PF02938">
    <property type="entry name" value="GAD"/>
    <property type="match status" value="1"/>
</dbReference>
<comment type="function">
    <text evidence="7">Catalyzes the attachment of L-aspartate to tRNA(Asp) in a two-step reaction: L-aspartate is first activated by ATP to form Asp-AMP and then transferred to the acceptor end of tRNA(Asp).</text>
</comment>
<dbReference type="EMBL" id="FUWY01000005">
    <property type="protein sequence ID" value="SJZ85076.1"/>
    <property type="molecule type" value="Genomic_DNA"/>
</dbReference>